<sequence>MPFLRKCWRQLTKQLQTGLTSSPCPSASRVYLMIKIRSQSAPFLLPRRAFSWLPPPATNQKRPISSTDRRGSQQSEPGPWIEVLQPV</sequence>
<proteinExistence type="predicted"/>
<feature type="region of interest" description="Disordered" evidence="1">
    <location>
        <begin position="51"/>
        <end position="87"/>
    </location>
</feature>
<dbReference type="Proteomes" id="UP001154282">
    <property type="component" value="Unassembled WGS sequence"/>
</dbReference>
<feature type="compositionally biased region" description="Polar residues" evidence="1">
    <location>
        <begin position="58"/>
        <end position="76"/>
    </location>
</feature>
<organism evidence="2 3">
    <name type="scientific">Linum tenue</name>
    <dbReference type="NCBI Taxonomy" id="586396"/>
    <lineage>
        <taxon>Eukaryota</taxon>
        <taxon>Viridiplantae</taxon>
        <taxon>Streptophyta</taxon>
        <taxon>Embryophyta</taxon>
        <taxon>Tracheophyta</taxon>
        <taxon>Spermatophyta</taxon>
        <taxon>Magnoliopsida</taxon>
        <taxon>eudicotyledons</taxon>
        <taxon>Gunneridae</taxon>
        <taxon>Pentapetalae</taxon>
        <taxon>rosids</taxon>
        <taxon>fabids</taxon>
        <taxon>Malpighiales</taxon>
        <taxon>Linaceae</taxon>
        <taxon>Linum</taxon>
    </lineage>
</organism>
<name>A0AAV0KQQ5_9ROSI</name>
<gene>
    <name evidence="2" type="ORF">LITE_LOCUS19994</name>
</gene>
<comment type="caution">
    <text evidence="2">The sequence shown here is derived from an EMBL/GenBank/DDBJ whole genome shotgun (WGS) entry which is preliminary data.</text>
</comment>
<dbReference type="AlphaFoldDB" id="A0AAV0KQQ5"/>
<evidence type="ECO:0000313" key="2">
    <source>
        <dbReference type="EMBL" id="CAI0424523.1"/>
    </source>
</evidence>
<dbReference type="EMBL" id="CAMGYJ010000005">
    <property type="protein sequence ID" value="CAI0424523.1"/>
    <property type="molecule type" value="Genomic_DNA"/>
</dbReference>
<reference evidence="2" key="1">
    <citation type="submission" date="2022-08" db="EMBL/GenBank/DDBJ databases">
        <authorList>
            <person name="Gutierrez-Valencia J."/>
        </authorList>
    </citation>
    <scope>NUCLEOTIDE SEQUENCE</scope>
</reference>
<protein>
    <submittedName>
        <fullName evidence="2">Uncharacterized protein</fullName>
    </submittedName>
</protein>
<evidence type="ECO:0000313" key="3">
    <source>
        <dbReference type="Proteomes" id="UP001154282"/>
    </source>
</evidence>
<accession>A0AAV0KQQ5</accession>
<evidence type="ECO:0000256" key="1">
    <source>
        <dbReference type="SAM" id="MobiDB-lite"/>
    </source>
</evidence>
<keyword evidence="3" id="KW-1185">Reference proteome</keyword>